<feature type="region of interest" description="Disordered" evidence="1">
    <location>
        <begin position="42"/>
        <end position="66"/>
    </location>
</feature>
<organism evidence="4 5">
    <name type="scientific">Mycena citricolor</name>
    <dbReference type="NCBI Taxonomy" id="2018698"/>
    <lineage>
        <taxon>Eukaryota</taxon>
        <taxon>Fungi</taxon>
        <taxon>Dikarya</taxon>
        <taxon>Basidiomycota</taxon>
        <taxon>Agaricomycotina</taxon>
        <taxon>Agaricomycetes</taxon>
        <taxon>Agaricomycetidae</taxon>
        <taxon>Agaricales</taxon>
        <taxon>Marasmiineae</taxon>
        <taxon>Mycenaceae</taxon>
        <taxon>Mycena</taxon>
    </lineage>
</organism>
<name>A0AAD2JUW5_9AGAR</name>
<evidence type="ECO:0000259" key="3">
    <source>
        <dbReference type="Pfam" id="PF16787"/>
    </source>
</evidence>
<evidence type="ECO:0000313" key="4">
    <source>
        <dbReference type="EMBL" id="CAK5262885.1"/>
    </source>
</evidence>
<dbReference type="Pfam" id="PF12550">
    <property type="entry name" value="GCR1_C"/>
    <property type="match status" value="1"/>
</dbReference>
<dbReference type="AlphaFoldDB" id="A0AAD2JUW5"/>
<sequence length="907" mass="101689">MALPYIPPNQPHTSLSRKAARLSTVLSPPSFSVFSDIPVHNPSMIPFDSRDSTPTEDNTANSEQHRQAQALAELDLKTHELRLESKRAEQSDKGTTRSYQRHIDGYFGWWENNNMRRIQDNPNAVQINSLPITAAKASPFLEYEMTREKKKRGKSGSMETVAGSSVGKSHVSQVINALEQYRFNTAHLYKSCPEAQLGLRQDSRIRQFESASKHNEPKRAEKAQIIKAAGGMSDTYTSEEVIRCSRWALINFTTPSKICNAIRDRSMLLLGTCTAFRGDSTRQLQWSDLFLGSVLAGSEDNARVLGILSDNAKTNQTGRLDEFGVLRHRHVEMCGIGALALHFFAHFHILNNLPPVFAPQFEKGCGEYGKRDWYSYHVFFTVNPMNEMTYATHHGRVVAMHQANDISITKVTHGARPFAAQTARAHGATVSDTKAMGGWNDNGSFKNCYDRKFPVEALLGAANFKSSRPEAYHVARDTLCPPADLVAQIFPWIETEQKGLTERERADSRCRDLALRQVLATLLWFRTVLLQDMAVLFVKDPNAKIFSYPPFSSGSFRLFARDSTAAIQRANDEAALNFKNLPDHLVSAVKAVVERQSLAFESERKCNLEQMRMLQDQMTKMGQTILCMAGSKRAKLNNGSSHISATPSTPTLPETSFPMPAVFDSLPSDVSMQRDPFVWPGFQNEAGTSGMSDVQPWSELDTPSLQLSLAPLDLLPTFDLVATAPPPAVPNTAAVPIPLPSVFPSVPPSTSLFWPVTPMAPVPGTPEGKLAFYHQRYGKARFDKHAPQWIDGDWLPCYKYSKAVTVWDYWTEWKDGLDGYLPVEELTLQWGAKWRRNISALKTENTRRMRVVELVIKLIQRPHWDLKRTHRFISTQYGTYRARNFADNVVNNEAGRDCVLAAASNFA</sequence>
<comment type="caution">
    <text evidence="4">The sequence shown here is derived from an EMBL/GenBank/DDBJ whole genome shotgun (WGS) entry which is preliminary data.</text>
</comment>
<dbReference type="InterPro" id="IPR052146">
    <property type="entry name" value="HOT1"/>
</dbReference>
<dbReference type="PANTHER" id="PTHR37784">
    <property type="entry name" value="PROTEIN MSN1"/>
    <property type="match status" value="1"/>
</dbReference>
<proteinExistence type="predicted"/>
<dbReference type="Proteomes" id="UP001295794">
    <property type="component" value="Unassembled WGS sequence"/>
</dbReference>
<accession>A0AAD2JUW5</accession>
<protein>
    <recommendedName>
        <fullName evidence="6">Ndc10 domain-containing protein</fullName>
    </recommendedName>
</protein>
<dbReference type="Pfam" id="PF16787">
    <property type="entry name" value="NDC10_II"/>
    <property type="match status" value="1"/>
</dbReference>
<dbReference type="InterPro" id="IPR022210">
    <property type="entry name" value="TF_GCR1-like"/>
</dbReference>
<feature type="domain" description="Ndc10" evidence="3">
    <location>
        <begin position="267"/>
        <end position="556"/>
    </location>
</feature>
<dbReference type="GO" id="GO:0060963">
    <property type="term" value="P:positive regulation of ribosomal protein gene transcription by RNA polymerase II"/>
    <property type="evidence" value="ECO:0007669"/>
    <property type="project" value="TreeGrafter"/>
</dbReference>
<evidence type="ECO:0000313" key="5">
    <source>
        <dbReference type="Proteomes" id="UP001295794"/>
    </source>
</evidence>
<dbReference type="GO" id="GO:0000978">
    <property type="term" value="F:RNA polymerase II cis-regulatory region sequence-specific DNA binding"/>
    <property type="evidence" value="ECO:0007669"/>
    <property type="project" value="TreeGrafter"/>
</dbReference>
<dbReference type="GO" id="GO:0000981">
    <property type="term" value="F:DNA-binding transcription factor activity, RNA polymerase II-specific"/>
    <property type="evidence" value="ECO:0007669"/>
    <property type="project" value="TreeGrafter"/>
</dbReference>
<feature type="domain" description="Transcription activator GCR1-like" evidence="2">
    <location>
        <begin position="803"/>
        <end position="868"/>
    </location>
</feature>
<gene>
    <name evidence="4" type="ORF">MYCIT1_LOCUS1943</name>
</gene>
<evidence type="ECO:0008006" key="6">
    <source>
        <dbReference type="Google" id="ProtNLM"/>
    </source>
</evidence>
<keyword evidence="5" id="KW-1185">Reference proteome</keyword>
<dbReference type="InterPro" id="IPR031872">
    <property type="entry name" value="NDC10_II"/>
</dbReference>
<dbReference type="EMBL" id="CAVNYO010000028">
    <property type="protein sequence ID" value="CAK5262885.1"/>
    <property type="molecule type" value="Genomic_DNA"/>
</dbReference>
<dbReference type="Gene3D" id="1.10.443.20">
    <property type="entry name" value="Centromere DNA-binding protein complex CBF3 subunit, domain 2"/>
    <property type="match status" value="1"/>
</dbReference>
<evidence type="ECO:0000259" key="2">
    <source>
        <dbReference type="Pfam" id="PF12550"/>
    </source>
</evidence>
<dbReference type="PANTHER" id="PTHR37784:SF2">
    <property type="entry name" value="HIGH-OSMOLARITY-INDUCED TRANSCRIPTION PROTEIN 1"/>
    <property type="match status" value="1"/>
</dbReference>
<evidence type="ECO:0000256" key="1">
    <source>
        <dbReference type="SAM" id="MobiDB-lite"/>
    </source>
</evidence>
<dbReference type="InterPro" id="IPR038279">
    <property type="entry name" value="Ndc10_dom2_sf"/>
</dbReference>
<reference evidence="4" key="1">
    <citation type="submission" date="2023-11" db="EMBL/GenBank/DDBJ databases">
        <authorList>
            <person name="De Vega J J."/>
            <person name="De Vega J J."/>
        </authorList>
    </citation>
    <scope>NUCLEOTIDE SEQUENCE</scope>
</reference>